<reference evidence="7 8" key="1">
    <citation type="submission" date="2019-11" db="EMBL/GenBank/DDBJ databases">
        <title>Draft genome sequences of five Paenibacillus species of dairy origin.</title>
        <authorList>
            <person name="Olajide A.M."/>
            <person name="Chen S."/>
            <person name="Lapointe G."/>
        </authorList>
    </citation>
    <scope>NUCLEOTIDE SEQUENCE [LARGE SCALE GENOMIC DNA]</scope>
    <source>
        <strain evidence="7 8">2CS3</strain>
    </source>
</reference>
<evidence type="ECO:0000259" key="5">
    <source>
        <dbReference type="Pfam" id="PF00732"/>
    </source>
</evidence>
<dbReference type="SUPFAM" id="SSF51905">
    <property type="entry name" value="FAD/NAD(P)-binding domain"/>
    <property type="match status" value="1"/>
</dbReference>
<comment type="similarity">
    <text evidence="1">Belongs to the GMC oxidoreductase family.</text>
</comment>
<dbReference type="GO" id="GO:0016614">
    <property type="term" value="F:oxidoreductase activity, acting on CH-OH group of donors"/>
    <property type="evidence" value="ECO:0007669"/>
    <property type="project" value="InterPro"/>
</dbReference>
<keyword evidence="8" id="KW-1185">Reference proteome</keyword>
<dbReference type="AlphaFoldDB" id="A0A7X2Z8C2"/>
<feature type="domain" description="Glucose-methanol-choline oxidoreductase N-terminal" evidence="5">
    <location>
        <begin position="11"/>
        <end position="320"/>
    </location>
</feature>
<dbReference type="SUPFAM" id="SSF54373">
    <property type="entry name" value="FAD-linked reductases, C-terminal domain"/>
    <property type="match status" value="1"/>
</dbReference>
<dbReference type="Gene3D" id="3.50.50.60">
    <property type="entry name" value="FAD/NAD(P)-binding domain"/>
    <property type="match status" value="2"/>
</dbReference>
<evidence type="ECO:0000313" key="7">
    <source>
        <dbReference type="EMBL" id="MUG70112.1"/>
    </source>
</evidence>
<feature type="domain" description="Glucose-methanol-choline oxidoreductase C-terminal" evidence="6">
    <location>
        <begin position="412"/>
        <end position="531"/>
    </location>
</feature>
<dbReference type="RefSeq" id="WP_141334600.1">
    <property type="nucleotide sequence ID" value="NZ_JBDLZV010000001.1"/>
</dbReference>
<sequence>MNYAHKPDPVDVLIIGTGATGATAAKVLTESGLKVVALERGPWLKPEQFSGDELKFLNRNYIWPDEKLKPRTYRPDENAQTVVRRFSPTPNLVGGGTVHMSGWFPRAAKSDFMLHTLHGDVPGASLADWPITYEELEPYYTKVEWEFGVSGKGGLNKYEAPRSKEYPCPPMPLSPYGKVFHEACSKLGYNSFPMPQAVITKEHKGRKPSNHSGFVQQFGDPTSGRSSTLHTFVPEALSTGLLELRPDTYVREITLHKDGRAKGAIYIDENGREVEQEASIVILACGAIESARLLLASKSNLFPDGLANSSGQVGRNVTFHEYIFAIGLFDKEIHDPLYGWAGSYVNGASMEFYETDQSRGHILGSLICASGLGLPVNWTFPGRPTWGKAAKDTDRELFNHSMKIGVLVNDLPRETNRVELDPEVKDAWGLPVARITHTAHPNDIRQGNWQVDKNIEILKAAGASKTIPVYMEGINGNTCHEQGTARMGNDPSKSVLNKWCRAHDVDNLYVLDGSFLPNLGVNPTLTIMANAWRCSEYIAQVHGKGLDVAVQAR</sequence>
<evidence type="ECO:0000256" key="3">
    <source>
        <dbReference type="ARBA" id="ARBA00022827"/>
    </source>
</evidence>
<proteinExistence type="inferred from homology"/>
<dbReference type="GO" id="GO:0050660">
    <property type="term" value="F:flavin adenine dinucleotide binding"/>
    <property type="evidence" value="ECO:0007669"/>
    <property type="project" value="InterPro"/>
</dbReference>
<gene>
    <name evidence="7" type="ORF">GNP93_05400</name>
</gene>
<keyword evidence="2" id="KW-0285">Flavoprotein</keyword>
<evidence type="ECO:0000256" key="1">
    <source>
        <dbReference type="ARBA" id="ARBA00010790"/>
    </source>
</evidence>
<evidence type="ECO:0000256" key="4">
    <source>
        <dbReference type="ARBA" id="ARBA00023002"/>
    </source>
</evidence>
<name>A0A7X2Z8C2_9BACL</name>
<dbReference type="Pfam" id="PF05199">
    <property type="entry name" value="GMC_oxred_C"/>
    <property type="match status" value="1"/>
</dbReference>
<dbReference type="PANTHER" id="PTHR46056:SF12">
    <property type="entry name" value="LONG-CHAIN-ALCOHOL OXIDASE"/>
    <property type="match status" value="1"/>
</dbReference>
<keyword evidence="3" id="KW-0274">FAD</keyword>
<dbReference type="EMBL" id="WNZX01000003">
    <property type="protein sequence ID" value="MUG70112.1"/>
    <property type="molecule type" value="Genomic_DNA"/>
</dbReference>
<dbReference type="InterPro" id="IPR036188">
    <property type="entry name" value="FAD/NAD-bd_sf"/>
</dbReference>
<dbReference type="InterPro" id="IPR007867">
    <property type="entry name" value="GMC_OxRtase_C"/>
</dbReference>
<dbReference type="Proteomes" id="UP000450917">
    <property type="component" value="Unassembled WGS sequence"/>
</dbReference>
<evidence type="ECO:0000313" key="8">
    <source>
        <dbReference type="Proteomes" id="UP000450917"/>
    </source>
</evidence>
<organism evidence="7 8">
    <name type="scientific">Paenibacillus validus</name>
    <dbReference type="NCBI Taxonomy" id="44253"/>
    <lineage>
        <taxon>Bacteria</taxon>
        <taxon>Bacillati</taxon>
        <taxon>Bacillota</taxon>
        <taxon>Bacilli</taxon>
        <taxon>Bacillales</taxon>
        <taxon>Paenibacillaceae</taxon>
        <taxon>Paenibacillus</taxon>
    </lineage>
</organism>
<dbReference type="Pfam" id="PF00732">
    <property type="entry name" value="GMC_oxred_N"/>
    <property type="match status" value="1"/>
</dbReference>
<protein>
    <submittedName>
        <fullName evidence="7">GMC family oxidoreductase</fullName>
    </submittedName>
</protein>
<accession>A0A7X2Z8C2</accession>
<evidence type="ECO:0000259" key="6">
    <source>
        <dbReference type="Pfam" id="PF05199"/>
    </source>
</evidence>
<dbReference type="PANTHER" id="PTHR46056">
    <property type="entry name" value="LONG-CHAIN-ALCOHOL OXIDASE"/>
    <property type="match status" value="1"/>
</dbReference>
<comment type="caution">
    <text evidence="7">The sequence shown here is derived from an EMBL/GenBank/DDBJ whole genome shotgun (WGS) entry which is preliminary data.</text>
</comment>
<evidence type="ECO:0000256" key="2">
    <source>
        <dbReference type="ARBA" id="ARBA00022630"/>
    </source>
</evidence>
<dbReference type="InterPro" id="IPR000172">
    <property type="entry name" value="GMC_OxRdtase_N"/>
</dbReference>
<keyword evidence="4" id="KW-0560">Oxidoreductase</keyword>